<dbReference type="InterPro" id="IPR011049">
    <property type="entry name" value="Serralysin-like_metalloprot_C"/>
</dbReference>
<dbReference type="Pfam" id="PF06594">
    <property type="entry name" value="HCBP_related"/>
    <property type="match status" value="9"/>
</dbReference>
<comment type="subcellular location">
    <subcellularLocation>
        <location evidence="1">Secreted</location>
    </subcellularLocation>
</comment>
<dbReference type="PANTHER" id="PTHR38340">
    <property type="entry name" value="S-LAYER PROTEIN"/>
    <property type="match status" value="1"/>
</dbReference>
<comment type="caution">
    <text evidence="6">The sequence shown here is derived from an EMBL/GenBank/DDBJ whole genome shotgun (WGS) entry which is preliminary data.</text>
</comment>
<dbReference type="PROSITE" id="PS00018">
    <property type="entry name" value="EF_HAND_1"/>
    <property type="match status" value="1"/>
</dbReference>
<feature type="region of interest" description="Disordered" evidence="4">
    <location>
        <begin position="988"/>
        <end position="1010"/>
    </location>
</feature>
<dbReference type="InterPro" id="IPR010566">
    <property type="entry name" value="Haemolys_ca-bd"/>
</dbReference>
<proteinExistence type="predicted"/>
<sequence>MDPNTVSAVQSLLSFYSTPVSTAPVTVGISKGETMGATVSALQTAAGAAEMVGKGLKTPASVLLSGVALGTDVSNLADSIANNGQVKQQDVLSAASNLTSMAASIALAAAAGATGVVAAPALLATAVLATAAAAVLTLMAVSKDETDVIDVQPYIDSMKQSFDNLREVMGSAYTDAVNAFKSALDAAGDFGQALMDYASTAFNDIKNSITSLDLTQMADDIIAKIFGAFGNAETTRSPLVLDLDGDGVETLSKAGGIHFDHDGNGFAETTGWAGKDDGILVWDRNGNNQIDDGSELFGNHTAGSAGDAAANGFLALKALDRNNDGKVDAGDADFANLRVWVDRNSDGKLQNGELLTLAEAQVQALNVGYLEPGKPNANGEIPGAVIDSNGNQHRQTGTFVRSDGTQGGMNDVWFDADTARTIDLNPVAVGATIKALPDIDGFGNVRSLHQAMARDTSGVLQALIVQFAASTDEATRKGLLTDIIYQWAGVQDVDPDSRAASKIYGNAIGDARRLATLEAFLGQNYLGTWCWGERDPNPHGPAATILLQAFDNLAGVIYSKLMLQTHLSALVDVVKIDASGTGVNWNIDNLVTLLQQKYNENAATGGALVTELTKALGSSGAFGKEIIGQLVGRGDPQGSGLSLLLAQLGNPLLGSAGSDFLFGTNNDDNLLGLQGNDNLYGNAGNDRLTGGAGDDNLSGGDGADTYVFNRGDGHDTINNADADAYGVALDTLSFGAGISPDDILLTGAYYDLIITIKGSDDSIRVFSFFDDTSVMNYGYAIDRFTFANGTVWNSDQIRAFLNQPGAGNDTLYGGAGADTLSGGLGNDILMGEAGNDMLFGGDGNDELWGSTGNDTLQGDRGNDILYGGYGSDTYLFSLGDGHDSVVYGERGAGDIDTLRFSAGILAADIKVVGVGADLVLKHSNGTDSVTLKFWGKDYDSHYRIDRVEFADGTLWTGFDLNERLTRMVGGAGDDILDGSTNTFDLRLEGGAGNDQLSGGKGNDRLEGGSGDDVLEGGLGQDILIGGAGNDTLRGGPGVDTYLIEVNGGQDVIEDFDGYFNPNILKYGAGINAADITVSRDGLDLCLTHVNGVDKVTLKNWFSLNDRQPYISRIEFADGTLWSPMEISNQFLNLYGTDGDDVLTATGGLPQLLFGGAGNDTLIGNYGDDTFIGGTGNDLMIGDLGADTFIFNLGDGNDTIIESYGNAVDSLVFGAGISAADITVSKQGQNLVFNHLNGLDSITVQDWFKNATTLEQIKFADGTVWNGQDLTQVYSHVTGTAADDTFDQADIYQNQVQNGLDGNDVLISGGGNDQLFGGAGNDLLKGGKGADQLFGGDGDDVLMGEEDNDVLTAGAGNDVLVGGGGADVLTGGSGNDTLDGGYGSDTYHFSLGDGQDIILEEDGSFGSNVDVLIFGAGILAADIRIEQAGTDLVLAHQNGSDKVTIKRFFEYDDFRFRVERVQFADGSFWTSTYLAGRFADLRGGDGDDVLTSNAGNTPQFIFGGGGNDTITTSTGNDTLQGGTGNDTLVGGSGSDTYLFELGDGRDVISETMQYYFADTNVLKFGQGIRPEDITISRDQYGALVLKHSNGTDQVTIQDWFAYNWQLERVEFFTGEVWTSTDLASTFLTFEGTAADDDISASYTNRQQVLRGLAGNDQLTGARGDDLLEGGAGNDYLLGMAGNDTLKGGKGNDTLNSGNGSDTYLFDLGDGDDLILEDGTSWLSSAPDIDVMKFGPNILASDLTAIRLGNNLVLSHANGLDRITFAQWFSAGPTPGHYQIERFEFADGTQWQSSTLALTAPTLAGTDADDVLVASLATDQLIMGGAGNDQLTGAAGRDILEGGTGNDTLRGGSGSDLYYFSKGDGQDLIEELPGTTPDNNVIRFSPEVSSRDILVSLQGQDLVLSNRTTTDTITVRDWLVGDSAARLAQVEFANGTRWSAAELQRYVSGASTTGGDGDDQLNGLDDYYQLSLSGGAGNDTLIAGTGDDQLVGGQGNDMLVGGAGSDLYLFARGDGHDTVLDKNLRWEGTDTLRFGQGITPEELTLTRNGLDLTLAIAGTTDSVTIKSWYLIDQASGTSLNQIERIEFANGVVWNNTDISYKVPSDGDDTLIGDAGNNHLRGGKGNDVLGGLAGSDTYYFAAGDGQDQLVGIQNNPADADKLVLEGLSVNDLWFSRSGNDLTLDVLDSSDRITVYGWYTDDSMKLAAIEAGSQTLYLNALNNLVDAMAAFGPPVAGEVTLSSSQRDEINVAIAVNWQ</sequence>
<dbReference type="PANTHER" id="PTHR38340:SF1">
    <property type="entry name" value="S-LAYER PROTEIN"/>
    <property type="match status" value="1"/>
</dbReference>
<evidence type="ECO:0000256" key="3">
    <source>
        <dbReference type="ARBA" id="ARBA00022837"/>
    </source>
</evidence>
<evidence type="ECO:0000259" key="5">
    <source>
        <dbReference type="Pfam" id="PF06594"/>
    </source>
</evidence>
<dbReference type="PRINTS" id="PR00313">
    <property type="entry name" value="CABNDNGRPT"/>
</dbReference>
<dbReference type="Gene3D" id="2.150.10.10">
    <property type="entry name" value="Serralysin-like metalloprotease, C-terminal"/>
    <property type="match status" value="9"/>
</dbReference>
<dbReference type="InterPro" id="IPR018247">
    <property type="entry name" value="EF_Hand_1_Ca_BS"/>
</dbReference>
<evidence type="ECO:0000256" key="1">
    <source>
        <dbReference type="ARBA" id="ARBA00004613"/>
    </source>
</evidence>
<feature type="domain" description="Haemolysin-type calcium binding-related" evidence="5">
    <location>
        <begin position="2049"/>
        <end position="2094"/>
    </location>
</feature>
<name>A0ABT5NU51_9PSED</name>
<gene>
    <name evidence="6" type="ORF">M5G11_14165</name>
</gene>
<evidence type="ECO:0000313" key="6">
    <source>
        <dbReference type="EMBL" id="MDD0991686.1"/>
    </source>
</evidence>
<dbReference type="PROSITE" id="PS00330">
    <property type="entry name" value="HEMOLYSIN_CALCIUM"/>
    <property type="match status" value="17"/>
</dbReference>
<feature type="domain" description="Haemolysin-type calcium binding-related" evidence="5">
    <location>
        <begin position="1899"/>
        <end position="1939"/>
    </location>
</feature>
<keyword evidence="7" id="KW-1185">Reference proteome</keyword>
<reference evidence="6 7" key="1">
    <citation type="submission" date="2022-05" db="EMBL/GenBank/DDBJ databases">
        <title>Novel Pseudomonas spp. Isolated from a Rainbow Trout Aquaculture Facility.</title>
        <authorList>
            <person name="Testerman T."/>
            <person name="Graf J."/>
        </authorList>
    </citation>
    <scope>NUCLEOTIDE SEQUENCE [LARGE SCALE GENOMIC DNA]</scope>
    <source>
        <strain evidence="6 7">ID681</strain>
    </source>
</reference>
<dbReference type="InterPro" id="IPR018511">
    <property type="entry name" value="Hemolysin-typ_Ca-bd_CS"/>
</dbReference>
<organism evidence="6 7">
    <name type="scientific">Pseudomonas fontis</name>
    <dbReference type="NCBI Taxonomy" id="2942633"/>
    <lineage>
        <taxon>Bacteria</taxon>
        <taxon>Pseudomonadati</taxon>
        <taxon>Pseudomonadota</taxon>
        <taxon>Gammaproteobacteria</taxon>
        <taxon>Pseudomonadales</taxon>
        <taxon>Pseudomonadaceae</taxon>
        <taxon>Pseudomonas</taxon>
    </lineage>
</organism>
<feature type="domain" description="Haemolysin-type calcium binding-related" evidence="5">
    <location>
        <begin position="1229"/>
        <end position="1267"/>
    </location>
</feature>
<dbReference type="SUPFAM" id="SSF51120">
    <property type="entry name" value="beta-Roll"/>
    <property type="match status" value="10"/>
</dbReference>
<dbReference type="InterPro" id="IPR001343">
    <property type="entry name" value="Hemolysn_Ca-bd"/>
</dbReference>
<evidence type="ECO:0000256" key="2">
    <source>
        <dbReference type="ARBA" id="ARBA00022525"/>
    </source>
</evidence>
<feature type="domain" description="Haemolysin-type calcium binding-related" evidence="5">
    <location>
        <begin position="917"/>
        <end position="956"/>
    </location>
</feature>
<dbReference type="RefSeq" id="WP_273909336.1">
    <property type="nucleotide sequence ID" value="NZ_JAMDGX010000012.1"/>
</dbReference>
<evidence type="ECO:0000256" key="4">
    <source>
        <dbReference type="SAM" id="MobiDB-lite"/>
    </source>
</evidence>
<evidence type="ECO:0000313" key="7">
    <source>
        <dbReference type="Proteomes" id="UP001148203"/>
    </source>
</evidence>
<feature type="domain" description="Haemolysin-type calcium binding-related" evidence="5">
    <location>
        <begin position="1083"/>
        <end position="1122"/>
    </location>
</feature>
<feature type="domain" description="Haemolysin-type calcium binding-related" evidence="5">
    <location>
        <begin position="1582"/>
        <end position="1619"/>
    </location>
</feature>
<feature type="domain" description="Haemolysin-type calcium binding-related" evidence="5">
    <location>
        <begin position="1749"/>
        <end position="1792"/>
    </location>
</feature>
<keyword evidence="2" id="KW-0964">Secreted</keyword>
<accession>A0ABT5NU51</accession>
<keyword evidence="3" id="KW-0106">Calcium</keyword>
<dbReference type="EMBL" id="JAMDGY010000034">
    <property type="protein sequence ID" value="MDD0991686.1"/>
    <property type="molecule type" value="Genomic_DNA"/>
</dbReference>
<feature type="domain" description="Haemolysin-type calcium binding-related" evidence="5">
    <location>
        <begin position="1430"/>
        <end position="1471"/>
    </location>
</feature>
<dbReference type="Pfam" id="PF00353">
    <property type="entry name" value="HemolysinCabind"/>
    <property type="match status" value="14"/>
</dbReference>
<dbReference type="InterPro" id="IPR050557">
    <property type="entry name" value="RTX_toxin/Mannuronan_C5-epim"/>
</dbReference>
<feature type="domain" description="Haemolysin-type calcium binding-related" evidence="5">
    <location>
        <begin position="751"/>
        <end position="796"/>
    </location>
</feature>
<protein>
    <recommendedName>
        <fullName evidence="5">Haemolysin-type calcium binding-related domain-containing protein</fullName>
    </recommendedName>
</protein>
<dbReference type="Proteomes" id="UP001148203">
    <property type="component" value="Unassembled WGS sequence"/>
</dbReference>